<gene>
    <name evidence="13" type="ORF">OSB1V03_LOCUS8124</name>
</gene>
<sequence>MTATLNISQIAHQFIYPTLSPRLGADGRVNDRPLFYPYDAGDYRTEINSMKQFHDQPLPFRLPFFGFAFTYIWIHKDGYVCFNKGLKSYTFPVSFPTVPDDTNIEEDPSMIAIWFAHQDIPQEVDGSGVYYRLIEMGTEQDQQLVDMIEWDFDTAMSGSAGFSPTFVIVITWKNMTFANKRPDRPLKTNTYQMIIGTDEISTFAFFNYEWITWITHLDNYDGLNGPPAFIGFNGGNSTRAYEYLPYSQNPRVSLLPVLGYGNNLLGRFIFQIDNVLFTGACVNKDLDPNLSDRLGLTTSINYILSLGGEMLNVTGPCFAPDSVITCRFDSWKVRGKFFTENIAACITPPVMYEESPESRREFDVWVDRVELLEMMPDLLDKEENPMIIEWNWDTLHWDSSKQVTLSIWGYQEMTDSLYPTLKWVADIVRGVPNSGQYSLNVKDLPDLRLDRYDYHFGFIGVNITDEAFTITQWSKPMPLGWFFRKHWRREYGSKWNERFCRDWFERESQEDRFAITLFRCPCTVTQSDLDRGRFSPDQQCNVIDKKCDALHHGAQHCVRTSRPSLGGSGQQCCYDDYGELIQSADTMYGGRPSRAFVYGKHPFKMRMMTPTLSFWQFDIMPFFYCCKWAPKEDNSHTCQMFNYWRTSQDCSSYQPPAIASVFGDPHVITFDQTNYTFNGKGEYVLVHTDNPVHKLDIHARFEQIPNTNGTYLTAVAVRDNVSAIVEFRLRPPAARWFHQIFLIADKEYLFYWADNMRSIHARGVTVYEPAGIRNMSHMIAMFDSGAGVEVMVSPVGSLTVNVYLPNSFMNNTRGLLGKWSRDPDDDFELPDGTRGPRPQGLTARQVHTDFAQKYRLFETRQQHLPQSLFFHDVVSHSKYDDFRFEPKFEFTREDTDQYADVDHVCSDSKACAYDYMVTGDKAFGEQTKKSEAMAQNMHQEVSQKVVRCPALAKPINGRKTENRYWPGTIVRFACDEGYRLVGYEVRRCREDGLWSWGVDPQCIKVVTYSLILSGVFVGCIVPALVMCALFAFCWYRGKGYRRRSGQYEPHRPAPALPPKTYKFVEEERRPVLTGSGLKVAPKAALDQSLKSLVSTDKSYDVDNDFSDGDNEDDDTTIGEDEEAGVRAGTGVDGFGVIKQLHARPYSASFGQTKAEINGDNHLTSYRSDTLV</sequence>
<dbReference type="AlphaFoldDB" id="A0A7R9KR15"/>
<evidence type="ECO:0000256" key="2">
    <source>
        <dbReference type="ARBA" id="ARBA00022692"/>
    </source>
</evidence>
<dbReference type="PANTHER" id="PTHR13802:SF52">
    <property type="entry name" value="MUCIN-4"/>
    <property type="match status" value="1"/>
</dbReference>
<dbReference type="InterPro" id="IPR035976">
    <property type="entry name" value="Sushi/SCR/CCP_sf"/>
</dbReference>
<comment type="subcellular location">
    <subcellularLocation>
        <location evidence="1">Membrane</location>
    </subcellularLocation>
</comment>
<evidence type="ECO:0000256" key="7">
    <source>
        <dbReference type="SAM" id="MobiDB-lite"/>
    </source>
</evidence>
<dbReference type="SMART" id="SM00032">
    <property type="entry name" value="CCP"/>
    <property type="match status" value="1"/>
</dbReference>
<dbReference type="InterPro" id="IPR056619">
    <property type="entry name" value="C8-3_MUC4"/>
</dbReference>
<feature type="transmembrane region" description="Helical" evidence="8">
    <location>
        <begin position="1010"/>
        <end position="1035"/>
    </location>
</feature>
<organism evidence="13">
    <name type="scientific">Medioppia subpectinata</name>
    <dbReference type="NCBI Taxonomy" id="1979941"/>
    <lineage>
        <taxon>Eukaryota</taxon>
        <taxon>Metazoa</taxon>
        <taxon>Ecdysozoa</taxon>
        <taxon>Arthropoda</taxon>
        <taxon>Chelicerata</taxon>
        <taxon>Arachnida</taxon>
        <taxon>Acari</taxon>
        <taxon>Acariformes</taxon>
        <taxon>Sarcoptiformes</taxon>
        <taxon>Oribatida</taxon>
        <taxon>Brachypylina</taxon>
        <taxon>Oppioidea</taxon>
        <taxon>Oppiidae</taxon>
        <taxon>Medioppia</taxon>
    </lineage>
</organism>
<feature type="domain" description="VWFD" evidence="12">
    <location>
        <begin position="657"/>
        <end position="862"/>
    </location>
</feature>
<accession>A0A7R9KR15</accession>
<dbReference type="Pfam" id="PF06119">
    <property type="entry name" value="NIDO"/>
    <property type="match status" value="1"/>
</dbReference>
<dbReference type="InterPro" id="IPR000436">
    <property type="entry name" value="Sushi_SCR_CCP_dom"/>
</dbReference>
<protein>
    <recommendedName>
        <fullName evidence="15">Sushi domain-containing protein</fullName>
    </recommendedName>
</protein>
<reference evidence="13" key="1">
    <citation type="submission" date="2020-11" db="EMBL/GenBank/DDBJ databases">
        <authorList>
            <person name="Tran Van P."/>
        </authorList>
    </citation>
    <scope>NUCLEOTIDE SEQUENCE</scope>
</reference>
<keyword evidence="2 8" id="KW-0812">Transmembrane</keyword>
<dbReference type="SUPFAM" id="SSF81296">
    <property type="entry name" value="E set domains"/>
    <property type="match status" value="1"/>
</dbReference>
<dbReference type="PROSITE" id="PS51233">
    <property type="entry name" value="VWFD"/>
    <property type="match status" value="1"/>
</dbReference>
<keyword evidence="3 8" id="KW-1133">Transmembrane helix</keyword>
<dbReference type="InterPro" id="IPR003886">
    <property type="entry name" value="NIDO_dom"/>
</dbReference>
<evidence type="ECO:0000313" key="13">
    <source>
        <dbReference type="EMBL" id="CAD7627699.1"/>
    </source>
</evidence>
<keyword evidence="5" id="KW-1015">Disulfide bond</keyword>
<dbReference type="SMART" id="SM00723">
    <property type="entry name" value="AMOP"/>
    <property type="match status" value="1"/>
</dbReference>
<dbReference type="CDD" id="cd00033">
    <property type="entry name" value="CCP"/>
    <property type="match status" value="1"/>
</dbReference>
<dbReference type="SUPFAM" id="SSF57535">
    <property type="entry name" value="Complement control module/SCR domain"/>
    <property type="match status" value="1"/>
</dbReference>
<feature type="domain" description="Sushi" evidence="10">
    <location>
        <begin position="946"/>
        <end position="1004"/>
    </location>
</feature>
<evidence type="ECO:0000313" key="14">
    <source>
        <dbReference type="Proteomes" id="UP000759131"/>
    </source>
</evidence>
<evidence type="ECO:0000259" key="11">
    <source>
        <dbReference type="PROSITE" id="PS51220"/>
    </source>
</evidence>
<evidence type="ECO:0000259" key="9">
    <source>
        <dbReference type="PROSITE" id="PS50856"/>
    </source>
</evidence>
<keyword evidence="4 8" id="KW-0472">Membrane</keyword>
<dbReference type="Pfam" id="PF00094">
    <property type="entry name" value="VWD"/>
    <property type="match status" value="1"/>
</dbReference>
<feature type="domain" description="AMOP" evidence="9">
    <location>
        <begin position="492"/>
        <end position="645"/>
    </location>
</feature>
<dbReference type="Gene3D" id="2.10.70.10">
    <property type="entry name" value="Complement Module, domain 1"/>
    <property type="match status" value="1"/>
</dbReference>
<evidence type="ECO:0000256" key="8">
    <source>
        <dbReference type="SAM" id="Phobius"/>
    </source>
</evidence>
<evidence type="ECO:0000259" key="12">
    <source>
        <dbReference type="PROSITE" id="PS51233"/>
    </source>
</evidence>
<evidence type="ECO:0000256" key="3">
    <source>
        <dbReference type="ARBA" id="ARBA00022989"/>
    </source>
</evidence>
<proteinExistence type="predicted"/>
<evidence type="ECO:0000259" key="10">
    <source>
        <dbReference type="PROSITE" id="PS50923"/>
    </source>
</evidence>
<dbReference type="Proteomes" id="UP000759131">
    <property type="component" value="Unassembled WGS sequence"/>
</dbReference>
<dbReference type="InterPro" id="IPR014756">
    <property type="entry name" value="Ig_E-set"/>
</dbReference>
<dbReference type="EMBL" id="CAJPIZ010004963">
    <property type="protein sequence ID" value="CAG2108129.1"/>
    <property type="molecule type" value="Genomic_DNA"/>
</dbReference>
<evidence type="ECO:0000256" key="5">
    <source>
        <dbReference type="ARBA" id="ARBA00023157"/>
    </source>
</evidence>
<keyword evidence="14" id="KW-1185">Reference proteome</keyword>
<dbReference type="EMBL" id="OC859538">
    <property type="protein sequence ID" value="CAD7627699.1"/>
    <property type="molecule type" value="Genomic_DNA"/>
</dbReference>
<dbReference type="InterPro" id="IPR005533">
    <property type="entry name" value="AMOP_dom"/>
</dbReference>
<dbReference type="InterPro" id="IPR001846">
    <property type="entry name" value="VWF_type-D"/>
</dbReference>
<dbReference type="PROSITE" id="PS50923">
    <property type="entry name" value="SUSHI"/>
    <property type="match status" value="1"/>
</dbReference>
<dbReference type="SMART" id="SM00216">
    <property type="entry name" value="VWD"/>
    <property type="match status" value="1"/>
</dbReference>
<dbReference type="SMART" id="SM00539">
    <property type="entry name" value="NIDO"/>
    <property type="match status" value="1"/>
</dbReference>
<dbReference type="OrthoDB" id="6406881at2759"/>
<dbReference type="GO" id="GO:0016020">
    <property type="term" value="C:membrane"/>
    <property type="evidence" value="ECO:0007669"/>
    <property type="project" value="UniProtKB-SubCell"/>
</dbReference>
<dbReference type="PANTHER" id="PTHR13802">
    <property type="entry name" value="MUCIN 4-RELATED"/>
    <property type="match status" value="1"/>
</dbReference>
<name>A0A7R9KR15_9ACAR</name>
<comment type="caution">
    <text evidence="6">Lacks conserved residue(s) required for the propagation of feature annotation.</text>
</comment>
<evidence type="ECO:0008006" key="15">
    <source>
        <dbReference type="Google" id="ProtNLM"/>
    </source>
</evidence>
<evidence type="ECO:0000256" key="4">
    <source>
        <dbReference type="ARBA" id="ARBA00023136"/>
    </source>
</evidence>
<feature type="domain" description="NIDO" evidence="11">
    <location>
        <begin position="113"/>
        <end position="275"/>
    </location>
</feature>
<evidence type="ECO:0000256" key="1">
    <source>
        <dbReference type="ARBA" id="ARBA00004370"/>
    </source>
</evidence>
<dbReference type="Pfam" id="PF03782">
    <property type="entry name" value="AMOP"/>
    <property type="match status" value="1"/>
</dbReference>
<evidence type="ECO:0000256" key="6">
    <source>
        <dbReference type="PROSITE-ProRule" id="PRU00302"/>
    </source>
</evidence>
<feature type="compositionally biased region" description="Acidic residues" evidence="7">
    <location>
        <begin position="1101"/>
        <end position="1122"/>
    </location>
</feature>
<dbReference type="Pfam" id="PF00084">
    <property type="entry name" value="Sushi"/>
    <property type="match status" value="1"/>
</dbReference>
<feature type="region of interest" description="Disordered" evidence="7">
    <location>
        <begin position="1101"/>
        <end position="1128"/>
    </location>
</feature>
<dbReference type="PROSITE" id="PS50856">
    <property type="entry name" value="AMOP"/>
    <property type="match status" value="1"/>
</dbReference>
<keyword evidence="6" id="KW-0768">Sushi</keyword>
<dbReference type="InterPro" id="IPR051495">
    <property type="entry name" value="Epithelial_Barrier/Signaling"/>
</dbReference>
<dbReference type="Pfam" id="PF23263">
    <property type="entry name" value="C8-3_MUC4"/>
    <property type="match status" value="1"/>
</dbReference>
<dbReference type="GO" id="GO:0007160">
    <property type="term" value="P:cell-matrix adhesion"/>
    <property type="evidence" value="ECO:0007669"/>
    <property type="project" value="InterPro"/>
</dbReference>
<dbReference type="PROSITE" id="PS51220">
    <property type="entry name" value="NIDO"/>
    <property type="match status" value="1"/>
</dbReference>